<gene>
    <name evidence="5" type="ORF">H2200_012943</name>
</gene>
<dbReference type="Proteomes" id="UP001172673">
    <property type="component" value="Unassembled WGS sequence"/>
</dbReference>
<dbReference type="InterPro" id="IPR043138">
    <property type="entry name" value="GGT_lsub"/>
</dbReference>
<dbReference type="SUPFAM" id="SSF56235">
    <property type="entry name" value="N-terminal nucleophile aminohydrolases (Ntn hydrolases)"/>
    <property type="match status" value="1"/>
</dbReference>
<keyword evidence="4" id="KW-1133">Transmembrane helix</keyword>
<comment type="catalytic activity">
    <reaction evidence="3">
        <text>an S-substituted glutathione + H2O = an S-substituted L-cysteinylglycine + L-glutamate</text>
        <dbReference type="Rhea" id="RHEA:59468"/>
        <dbReference type="ChEBI" id="CHEBI:15377"/>
        <dbReference type="ChEBI" id="CHEBI:29985"/>
        <dbReference type="ChEBI" id="CHEBI:90779"/>
        <dbReference type="ChEBI" id="CHEBI:143103"/>
        <dbReference type="EC" id="3.4.19.13"/>
    </reaction>
</comment>
<dbReference type="GO" id="GO:0005886">
    <property type="term" value="C:plasma membrane"/>
    <property type="evidence" value="ECO:0007669"/>
    <property type="project" value="TreeGrafter"/>
</dbReference>
<proteinExistence type="predicted"/>
<keyword evidence="4" id="KW-0472">Membrane</keyword>
<keyword evidence="6" id="KW-1185">Reference proteome</keyword>
<evidence type="ECO:0000256" key="2">
    <source>
        <dbReference type="PIRSR" id="PIRSR600101-2"/>
    </source>
</evidence>
<feature type="binding site" evidence="2">
    <location>
        <position position="130"/>
    </location>
    <ligand>
        <name>L-glutamate</name>
        <dbReference type="ChEBI" id="CHEBI:29985"/>
    </ligand>
</feature>
<dbReference type="FunFam" id="3.60.20.40:FF:000008">
    <property type="entry name" value="Gamma-glutamyltranspeptidase (Eurofung)"/>
    <property type="match status" value="1"/>
</dbReference>
<evidence type="ECO:0000313" key="6">
    <source>
        <dbReference type="Proteomes" id="UP001172673"/>
    </source>
</evidence>
<feature type="binding site" evidence="2">
    <location>
        <position position="450"/>
    </location>
    <ligand>
        <name>L-glutamate</name>
        <dbReference type="ChEBI" id="CHEBI:29985"/>
    </ligand>
</feature>
<keyword evidence="3" id="KW-0012">Acyltransferase</keyword>
<dbReference type="InterPro" id="IPR043137">
    <property type="entry name" value="GGT_ssub_C"/>
</dbReference>
<comment type="catalytic activity">
    <reaction evidence="3">
        <text>an N-terminal (5-L-glutamyl)-[peptide] + an alpha-amino acid = 5-L-glutamyl amino acid + an N-terminal L-alpha-aminoacyl-[peptide]</text>
        <dbReference type="Rhea" id="RHEA:23904"/>
        <dbReference type="Rhea" id="RHEA-COMP:9780"/>
        <dbReference type="Rhea" id="RHEA-COMP:9795"/>
        <dbReference type="ChEBI" id="CHEBI:77644"/>
        <dbReference type="ChEBI" id="CHEBI:78597"/>
        <dbReference type="ChEBI" id="CHEBI:78599"/>
        <dbReference type="ChEBI" id="CHEBI:78608"/>
        <dbReference type="EC" id="2.3.2.2"/>
    </reaction>
</comment>
<evidence type="ECO:0000256" key="3">
    <source>
        <dbReference type="RuleBase" id="RU368068"/>
    </source>
</evidence>
<feature type="binding site" evidence="2">
    <location>
        <begin position="426"/>
        <end position="428"/>
    </location>
    <ligand>
        <name>L-glutamate</name>
        <dbReference type="ChEBI" id="CHEBI:29985"/>
    </ligand>
</feature>
<comment type="catalytic activity">
    <reaction evidence="3">
        <text>glutathione + H2O = L-cysteinylglycine + L-glutamate</text>
        <dbReference type="Rhea" id="RHEA:28807"/>
        <dbReference type="ChEBI" id="CHEBI:15377"/>
        <dbReference type="ChEBI" id="CHEBI:29985"/>
        <dbReference type="ChEBI" id="CHEBI:57925"/>
        <dbReference type="ChEBI" id="CHEBI:61694"/>
        <dbReference type="EC" id="3.4.19.13"/>
    </reaction>
</comment>
<feature type="transmembrane region" description="Helical" evidence="4">
    <location>
        <begin position="23"/>
        <end position="44"/>
    </location>
</feature>
<comment type="function">
    <text evidence="3">Cleaves the gamma-glutamyl peptide bond of glutathione and glutathione conjugates.</text>
</comment>
<dbReference type="Pfam" id="PF01019">
    <property type="entry name" value="G_glu_transpept"/>
    <property type="match status" value="1"/>
</dbReference>
<dbReference type="PANTHER" id="PTHR11686">
    <property type="entry name" value="GAMMA GLUTAMYL TRANSPEPTIDASE"/>
    <property type="match status" value="1"/>
</dbReference>
<dbReference type="NCBIfam" id="TIGR00066">
    <property type="entry name" value="g_glut_trans"/>
    <property type="match status" value="1"/>
</dbReference>
<dbReference type="Gene3D" id="3.60.20.40">
    <property type="match status" value="1"/>
</dbReference>
<dbReference type="GO" id="GO:0103068">
    <property type="term" value="F:leukotriene C4 gamma-glutamyl transferase activity"/>
    <property type="evidence" value="ECO:0007669"/>
    <property type="project" value="UniProtKB-EC"/>
</dbReference>
<dbReference type="EC" id="2.3.2.2" evidence="3"/>
<feature type="binding site" evidence="2">
    <location>
        <position position="501"/>
    </location>
    <ligand>
        <name>L-glutamate</name>
        <dbReference type="ChEBI" id="CHEBI:29985"/>
    </ligand>
</feature>
<dbReference type="AlphaFoldDB" id="A0AA38WWG2"/>
<dbReference type="EMBL" id="JAPDRK010000026">
    <property type="protein sequence ID" value="KAJ9602401.1"/>
    <property type="molecule type" value="Genomic_DNA"/>
</dbReference>
<protein>
    <recommendedName>
        <fullName evidence="3">Glutathione hydrolase</fullName>
        <ecNumber evidence="3">2.3.2.2</ecNumber>
        <ecNumber evidence="3">3.4.19.13</ecNumber>
    </recommendedName>
    <alternativeName>
        <fullName evidence="3">Gamma-glutamyltransferase</fullName>
    </alternativeName>
    <alternativeName>
        <fullName evidence="3">Gamma-glutamyltranspeptidase</fullName>
    </alternativeName>
</protein>
<organism evidence="5 6">
    <name type="scientific">Cladophialophora chaetospira</name>
    <dbReference type="NCBI Taxonomy" id="386627"/>
    <lineage>
        <taxon>Eukaryota</taxon>
        <taxon>Fungi</taxon>
        <taxon>Dikarya</taxon>
        <taxon>Ascomycota</taxon>
        <taxon>Pezizomycotina</taxon>
        <taxon>Eurotiomycetes</taxon>
        <taxon>Chaetothyriomycetidae</taxon>
        <taxon>Chaetothyriales</taxon>
        <taxon>Herpotrichiellaceae</taxon>
        <taxon>Cladophialophora</taxon>
    </lineage>
</organism>
<reference evidence="5" key="1">
    <citation type="submission" date="2022-10" db="EMBL/GenBank/DDBJ databases">
        <title>Culturing micro-colonial fungi from biological soil crusts in the Mojave desert and describing Neophaeococcomyces mojavensis, and introducing the new genera and species Taxawa tesnikishii.</title>
        <authorList>
            <person name="Kurbessoian T."/>
            <person name="Stajich J.E."/>
        </authorList>
    </citation>
    <scope>NUCLEOTIDE SEQUENCE</scope>
    <source>
        <strain evidence="5">TK_41</strain>
    </source>
</reference>
<dbReference type="GO" id="GO:0036374">
    <property type="term" value="F:glutathione hydrolase activity"/>
    <property type="evidence" value="ECO:0007669"/>
    <property type="project" value="UniProtKB-UniRule"/>
</dbReference>
<comment type="caution">
    <text evidence="5">The sequence shown here is derived from an EMBL/GenBank/DDBJ whole genome shotgun (WGS) entry which is preliminary data.</text>
</comment>
<dbReference type="PANTHER" id="PTHR11686:SF62">
    <property type="entry name" value="GLUTATHIONE HYDROLASE"/>
    <property type="match status" value="1"/>
</dbReference>
<feature type="active site" description="Nucleophile" evidence="1">
    <location>
        <position position="408"/>
    </location>
</feature>
<dbReference type="Gene3D" id="1.10.246.130">
    <property type="match status" value="1"/>
</dbReference>
<accession>A0AA38WWG2</accession>
<dbReference type="PRINTS" id="PR01210">
    <property type="entry name" value="GGTRANSPTASE"/>
</dbReference>
<dbReference type="InterPro" id="IPR029055">
    <property type="entry name" value="Ntn_hydrolases_N"/>
</dbReference>
<evidence type="ECO:0000256" key="4">
    <source>
        <dbReference type="SAM" id="Phobius"/>
    </source>
</evidence>
<dbReference type="EC" id="3.4.19.13" evidence="3"/>
<sequence>MALSEFVVALLPSFSPRAAKVSGYLYIMLSLLQLAFGLVVPPFLQQVGANPVPAVHQSYVPGTRGAVASESSICSEIGLDLLRKGGNAADALVGTVFCTGVIGMYHSGIGGGGFMIVRGSNGSYEVIDFRETAPAAAFQDMYNNNTNASIFGGLASGVPGEIRGLAHLHQNYGKLPWKQVMQGAIKTARQGWKVTEDLVSYMKSGMASALVPNFLVDDPNWAIDFAPNGTLLQKGEIITRKRYADTLETIANKGPDVFYKGPIAEATIAAVQAANGTMTLADLHNYTVAIRETANITYRGYRLFSCSAPSSGEVALSVLKIVEQYPDLFHSGMLNLSTHRLDEAIRFGYGERTSLGDPLFVANLSTYQDEMLSNVTARYIRNKISDLRTLNVSAYDPDGIESLETPGTSHVVTADASGMAVSLTTTINLLFGSQVLVPETGVIMNNEMNDFSIPGSSNAFGYIPSPSNYIRPGKRPLSSISPTIAEFENGTLYYVTGAAGGSRIITATIQSLVNVLDQNMTAPEALAHPRLHDQLIPNQVAFEYAYDNETVAFMKARGHNVTWIATAQSSAQSIRRLVNGTFEAAGEPRQRNSGGYAI</sequence>
<comment type="pathway">
    <text evidence="3">Sulfur metabolism; glutathione metabolism.</text>
</comment>
<dbReference type="GO" id="GO:0006751">
    <property type="term" value="P:glutathione catabolic process"/>
    <property type="evidence" value="ECO:0007669"/>
    <property type="project" value="UniProtKB-UniRule"/>
</dbReference>
<keyword evidence="3" id="KW-0808">Transferase</keyword>
<keyword evidence="4" id="KW-0812">Transmembrane</keyword>
<name>A0AA38WWG2_9EURO</name>
<evidence type="ECO:0000256" key="1">
    <source>
        <dbReference type="PIRSR" id="PIRSR600101-1"/>
    </source>
</evidence>
<keyword evidence="3" id="KW-0378">Hydrolase</keyword>
<evidence type="ECO:0000313" key="5">
    <source>
        <dbReference type="EMBL" id="KAJ9602401.1"/>
    </source>
</evidence>
<feature type="binding site" evidence="2">
    <location>
        <begin position="478"/>
        <end position="479"/>
    </location>
    <ligand>
        <name>L-glutamate</name>
        <dbReference type="ChEBI" id="CHEBI:29985"/>
    </ligand>
</feature>
<dbReference type="InterPro" id="IPR000101">
    <property type="entry name" value="GGT_peptidase"/>
</dbReference>